<dbReference type="AlphaFoldDB" id="A0A3D8L071"/>
<feature type="transmembrane region" description="Helical" evidence="6">
    <location>
        <begin position="116"/>
        <end position="136"/>
    </location>
</feature>
<feature type="transmembrane region" description="Helical" evidence="6">
    <location>
        <begin position="88"/>
        <end position="109"/>
    </location>
</feature>
<comment type="subcellular location">
    <subcellularLocation>
        <location evidence="1">Membrane</location>
        <topology evidence="1">Multi-pass membrane protein</topology>
    </subcellularLocation>
</comment>
<comment type="similarity">
    <text evidence="2">Belongs to the EamA transporter family.</text>
</comment>
<dbReference type="InterPro" id="IPR050638">
    <property type="entry name" value="AA-Vitamin_Transporters"/>
</dbReference>
<evidence type="ECO:0000313" key="8">
    <source>
        <dbReference type="EMBL" id="RDV10721.1"/>
    </source>
</evidence>
<dbReference type="Pfam" id="PF00892">
    <property type="entry name" value="EamA"/>
    <property type="match status" value="2"/>
</dbReference>
<protein>
    <submittedName>
        <fullName evidence="8">EamA family transporter</fullName>
    </submittedName>
</protein>
<reference evidence="9" key="1">
    <citation type="submission" date="2018-08" db="EMBL/GenBank/DDBJ databases">
        <authorList>
            <person name="Liu Z.-W."/>
            <person name="Du Z.-J."/>
        </authorList>
    </citation>
    <scope>NUCLEOTIDE SEQUENCE [LARGE SCALE GENOMIC DNA]</scope>
    <source>
        <strain evidence="9">H4X</strain>
    </source>
</reference>
<dbReference type="PANTHER" id="PTHR32322">
    <property type="entry name" value="INNER MEMBRANE TRANSPORTER"/>
    <property type="match status" value="1"/>
</dbReference>
<evidence type="ECO:0000256" key="3">
    <source>
        <dbReference type="ARBA" id="ARBA00022692"/>
    </source>
</evidence>
<dbReference type="PANTHER" id="PTHR32322:SF2">
    <property type="entry name" value="EAMA DOMAIN-CONTAINING PROTEIN"/>
    <property type="match status" value="1"/>
</dbReference>
<keyword evidence="4 6" id="KW-1133">Transmembrane helix</keyword>
<name>A0A3D8L071_9BACT</name>
<evidence type="ECO:0000256" key="2">
    <source>
        <dbReference type="ARBA" id="ARBA00007362"/>
    </source>
</evidence>
<feature type="transmembrane region" description="Helical" evidence="6">
    <location>
        <begin position="33"/>
        <end position="51"/>
    </location>
</feature>
<feature type="transmembrane region" description="Helical" evidence="6">
    <location>
        <begin position="234"/>
        <end position="253"/>
    </location>
</feature>
<dbReference type="GO" id="GO:0016020">
    <property type="term" value="C:membrane"/>
    <property type="evidence" value="ECO:0007669"/>
    <property type="project" value="UniProtKB-SubCell"/>
</dbReference>
<dbReference type="InterPro" id="IPR037185">
    <property type="entry name" value="EmrE-like"/>
</dbReference>
<evidence type="ECO:0000259" key="7">
    <source>
        <dbReference type="Pfam" id="PF00892"/>
    </source>
</evidence>
<dbReference type="Proteomes" id="UP000256708">
    <property type="component" value="Unassembled WGS sequence"/>
</dbReference>
<dbReference type="OrthoDB" id="9813617at2"/>
<dbReference type="EMBL" id="QRGR01000053">
    <property type="protein sequence ID" value="RDV10721.1"/>
    <property type="molecule type" value="Genomic_DNA"/>
</dbReference>
<dbReference type="SUPFAM" id="SSF103481">
    <property type="entry name" value="Multidrug resistance efflux transporter EmrE"/>
    <property type="match status" value="2"/>
</dbReference>
<evidence type="ECO:0000313" key="9">
    <source>
        <dbReference type="Proteomes" id="UP000256708"/>
    </source>
</evidence>
<comment type="caution">
    <text evidence="8">The sequence shown here is derived from an EMBL/GenBank/DDBJ whole genome shotgun (WGS) entry which is preliminary data.</text>
</comment>
<gene>
    <name evidence="8" type="ORF">DXT99_26000</name>
</gene>
<sequence>MRTNELPKTAMAPAIWGTLYILSTEVLPQNNPLFIATMRALPVGLLLFLYYRQLPSGAWWLKSIALGAVSVTLAFGAFFIGATRLPGSVASTIFVLQPVMVILLSRVMLREKAHMLSLGAGVLGFIGVGLLVSTSGNRLDTTGIIATVGATLAFSLAGVLIKKWGIPVKLPVFLGWVFLSGGLLLLPIALLFEEQIPVFTLESSLGYAYLSFIATGVAYFFWYRGIIRLSPNITSFLILLSPLVASALGLFVLGETFTLWQTVGAIVVVTSVVLGEIGQSKKMRRRCLHFCNRLRHKAVALVK</sequence>
<feature type="transmembrane region" description="Helical" evidence="6">
    <location>
        <begin position="204"/>
        <end position="222"/>
    </location>
</feature>
<feature type="transmembrane region" description="Helical" evidence="6">
    <location>
        <begin position="259"/>
        <end position="277"/>
    </location>
</feature>
<accession>A0A3D8L071</accession>
<feature type="transmembrane region" description="Helical" evidence="6">
    <location>
        <begin position="173"/>
        <end position="192"/>
    </location>
</feature>
<feature type="domain" description="EamA" evidence="7">
    <location>
        <begin position="12"/>
        <end position="132"/>
    </location>
</feature>
<keyword evidence="5 6" id="KW-0472">Membrane</keyword>
<evidence type="ECO:0000256" key="5">
    <source>
        <dbReference type="ARBA" id="ARBA00023136"/>
    </source>
</evidence>
<feature type="domain" description="EamA" evidence="7">
    <location>
        <begin position="142"/>
        <end position="274"/>
    </location>
</feature>
<dbReference type="RefSeq" id="WP_115568522.1">
    <property type="nucleotide sequence ID" value="NZ_QRGR01000053.1"/>
</dbReference>
<proteinExistence type="inferred from homology"/>
<evidence type="ECO:0000256" key="6">
    <source>
        <dbReference type="SAM" id="Phobius"/>
    </source>
</evidence>
<organism evidence="8 9">
    <name type="scientific">Pontibacter diazotrophicus</name>
    <dbReference type="NCBI Taxonomy" id="1400979"/>
    <lineage>
        <taxon>Bacteria</taxon>
        <taxon>Pseudomonadati</taxon>
        <taxon>Bacteroidota</taxon>
        <taxon>Cytophagia</taxon>
        <taxon>Cytophagales</taxon>
        <taxon>Hymenobacteraceae</taxon>
        <taxon>Pontibacter</taxon>
    </lineage>
</organism>
<dbReference type="InterPro" id="IPR000620">
    <property type="entry name" value="EamA_dom"/>
</dbReference>
<feature type="transmembrane region" description="Helical" evidence="6">
    <location>
        <begin position="63"/>
        <end position="82"/>
    </location>
</feature>
<evidence type="ECO:0000256" key="4">
    <source>
        <dbReference type="ARBA" id="ARBA00022989"/>
    </source>
</evidence>
<evidence type="ECO:0000256" key="1">
    <source>
        <dbReference type="ARBA" id="ARBA00004141"/>
    </source>
</evidence>
<keyword evidence="3 6" id="KW-0812">Transmembrane</keyword>
<feature type="transmembrane region" description="Helical" evidence="6">
    <location>
        <begin position="142"/>
        <end position="161"/>
    </location>
</feature>
<keyword evidence="9" id="KW-1185">Reference proteome</keyword>